<evidence type="ECO:0000256" key="5">
    <source>
        <dbReference type="ARBA" id="ARBA00023242"/>
    </source>
</evidence>
<protein>
    <recommendedName>
        <fullName evidence="3">DNA polymerase alpha subunit B</fullName>
    </recommendedName>
</protein>
<dbReference type="Pfam" id="PF04042">
    <property type="entry name" value="DNA_pol_E_B"/>
    <property type="match status" value="1"/>
</dbReference>
<dbReference type="GO" id="GO:0003677">
    <property type="term" value="F:DNA binding"/>
    <property type="evidence" value="ECO:0007669"/>
    <property type="project" value="InterPro"/>
</dbReference>
<dbReference type="Gene3D" id="3.60.21.60">
    <property type="match status" value="2"/>
</dbReference>
<organism evidence="7">
    <name type="scientific">Echinostoma caproni</name>
    <dbReference type="NCBI Taxonomy" id="27848"/>
    <lineage>
        <taxon>Eukaryota</taxon>
        <taxon>Metazoa</taxon>
        <taxon>Spiralia</taxon>
        <taxon>Lophotrochozoa</taxon>
        <taxon>Platyhelminthes</taxon>
        <taxon>Trematoda</taxon>
        <taxon>Digenea</taxon>
        <taxon>Plagiorchiida</taxon>
        <taxon>Echinostomata</taxon>
        <taxon>Echinostomatoidea</taxon>
        <taxon>Echinostomatidae</taxon>
        <taxon>Echinostoma</taxon>
    </lineage>
</organism>
<evidence type="ECO:0000256" key="3">
    <source>
        <dbReference type="ARBA" id="ARBA00018596"/>
    </source>
</evidence>
<dbReference type="GO" id="GO:0005658">
    <property type="term" value="C:alpha DNA polymerase:primase complex"/>
    <property type="evidence" value="ECO:0007669"/>
    <property type="project" value="TreeGrafter"/>
</dbReference>
<evidence type="ECO:0000259" key="6">
    <source>
        <dbReference type="Pfam" id="PF04042"/>
    </source>
</evidence>
<sequence length="550" mass="60920">LESACIFPLAIEDHRFKTSPRSPSSEWKVDVLNNSMAPVRYMHQPTLEKAEALDNWVWDLVKQIIAKLPEESFTESTINPGSSSQLIHCPSVSPSPLRGALSGSSSQPVTKATGSLERTTYLRPTYVRLQTSSLVAGRVASSTSTLSSQLTTEAKENDLQMTKNRLQPGNAAVIGLRRVEGAGGSADAMTRLEFPMANSCVYSIFSGQPVILRATNPTGRQLNVTDVFTTMFYSMRPTLFTPIRSAVPKAKCAQAVEYWSFVLFFSQLNFMSDLCVMVATGPYTFANSNDPSLLLTFLREVKRNRPHVLILLGPIVDANHPVVQTYCETTYEELFQSRLNSVAEYCSHLDVQLIVVPSWRDAHHDPVYPTPPFDSDWTQQTTELIGHFRNVHFVWDPTVVSIGGYVFGFTSVDVLFHLSSEEISSGCSGDRMARLCQHILSSRTFYPVHPPADDLPLDYVLWTQRAQLSSAPHCLICPSRLRQFVKDVDGVLCINPGHVSRGQSSGSYATITIHTDTPNDHEHGISDDAANGSTCSWSIANRTAVHVYRL</sequence>
<dbReference type="InterPro" id="IPR007185">
    <property type="entry name" value="DNA_pol_a/d/e_bsu"/>
</dbReference>
<accession>A0A183ALU0</accession>
<comment type="similarity">
    <text evidence="2">Belongs to the DNA polymerase alpha subunit B family.</text>
</comment>
<keyword evidence="4" id="KW-0235">DNA replication</keyword>
<dbReference type="PANTHER" id="PTHR23061">
    <property type="entry name" value="DNA POLYMERASE 2 ALPHA 70 KDA SUBUNIT"/>
    <property type="match status" value="1"/>
</dbReference>
<feature type="domain" description="DNA polymerase alpha/delta/epsilon subunit B" evidence="6">
    <location>
        <begin position="276"/>
        <end position="486"/>
    </location>
</feature>
<dbReference type="GO" id="GO:0006270">
    <property type="term" value="P:DNA replication initiation"/>
    <property type="evidence" value="ECO:0007669"/>
    <property type="project" value="TreeGrafter"/>
</dbReference>
<dbReference type="WBParaSite" id="ECPE_0000794601-mRNA-1">
    <property type="protein sequence ID" value="ECPE_0000794601-mRNA-1"/>
    <property type="gene ID" value="ECPE_0000794601"/>
</dbReference>
<dbReference type="AlphaFoldDB" id="A0A183ALU0"/>
<evidence type="ECO:0000256" key="2">
    <source>
        <dbReference type="ARBA" id="ARBA00007299"/>
    </source>
</evidence>
<dbReference type="PANTHER" id="PTHR23061:SF12">
    <property type="entry name" value="DNA POLYMERASE ALPHA SUBUNIT B"/>
    <property type="match status" value="1"/>
</dbReference>
<proteinExistence type="inferred from homology"/>
<evidence type="ECO:0000256" key="4">
    <source>
        <dbReference type="ARBA" id="ARBA00022705"/>
    </source>
</evidence>
<name>A0A183ALU0_9TREM</name>
<reference evidence="7" key="1">
    <citation type="submission" date="2016-06" db="UniProtKB">
        <authorList>
            <consortium name="WormBaseParasite"/>
        </authorList>
    </citation>
    <scope>IDENTIFICATION</scope>
</reference>
<dbReference type="InterPro" id="IPR016722">
    <property type="entry name" value="DNA_pol_alpha_bsu"/>
</dbReference>
<evidence type="ECO:0000256" key="1">
    <source>
        <dbReference type="ARBA" id="ARBA00004123"/>
    </source>
</evidence>
<keyword evidence="5" id="KW-0539">Nucleus</keyword>
<evidence type="ECO:0000313" key="7">
    <source>
        <dbReference type="WBParaSite" id="ECPE_0000794601-mRNA-1"/>
    </source>
</evidence>
<comment type="subcellular location">
    <subcellularLocation>
        <location evidence="1">Nucleus</location>
    </subcellularLocation>
</comment>